<proteinExistence type="predicted"/>
<dbReference type="Gene3D" id="3.40.190.10">
    <property type="entry name" value="Periplasmic binding protein-like II"/>
    <property type="match status" value="1"/>
</dbReference>
<organism evidence="7 8">
    <name type="scientific">Kribbella aluminosa</name>
    <dbReference type="NCBI Taxonomy" id="416017"/>
    <lineage>
        <taxon>Bacteria</taxon>
        <taxon>Bacillati</taxon>
        <taxon>Actinomycetota</taxon>
        <taxon>Actinomycetes</taxon>
        <taxon>Propionibacteriales</taxon>
        <taxon>Kribbellaceae</taxon>
        <taxon>Kribbella</taxon>
    </lineage>
</organism>
<accession>A0ABS4UH19</accession>
<dbReference type="Proteomes" id="UP000755585">
    <property type="component" value="Unassembled WGS sequence"/>
</dbReference>
<dbReference type="PANTHER" id="PTHR43649:SF33">
    <property type="entry name" value="POLYGALACTURONAN_RHAMNOGALACTURONAN-BINDING PROTEIN YTCQ"/>
    <property type="match status" value="1"/>
</dbReference>
<sequence>MSKNPNTPGVPPHTPASDDPSAASGGLSRRGFVRNGALLGGLAAAFGGVLPAGTAAAATTSSTTATPRSGVNSATGTVDIPNKYNKPFSVADDELFVFAANFKPFELGGDDAPDRQAQGFFNTVFGDAIRAKFPNLKIKYATWDYPIRYEDIAKAGRVPDLILEDPRLRIDRDLEPLGWTQDITALVQGAGIDLTKLNLGAVEQLKSRSDGGLYGVPLWIDESLLFYNKLIFDKFRVKYPTVGSTYDDVYRTAQKLTRQDGLDFYKGYMQHPDNYLAMNQLGLYPFVPGSSEQPAPEDVKVNLTTADWKSIANNLYRFLMIPRNNFTTVDDFFKGDMSFPGHLAMAVNSLSKLNAYALSPYYIKPSDAAKYAEWAKSVKLGVTSMPVLSRGSKAIYQPDTRAAFVPPQSKHQDQALDVVKYLVSEEMQTRISAYGMKAVLPTDAVVNAFGTSIPELSAVDTSAVYWGENAVIKNYKNTEYWDIPLYKVFRQHVLKDGMDVNSSLQVAEQQDIPDYIKAQAAAGFTW</sequence>
<keyword evidence="4" id="KW-0564">Palmitate</keyword>
<keyword evidence="2" id="KW-0732">Signal</keyword>
<dbReference type="InterPro" id="IPR006059">
    <property type="entry name" value="SBP"/>
</dbReference>
<keyword evidence="3" id="KW-0472">Membrane</keyword>
<evidence type="ECO:0000256" key="6">
    <source>
        <dbReference type="SAM" id="MobiDB-lite"/>
    </source>
</evidence>
<reference evidence="7 8" key="1">
    <citation type="submission" date="2021-03" db="EMBL/GenBank/DDBJ databases">
        <title>Sequencing the genomes of 1000 actinobacteria strains.</title>
        <authorList>
            <person name="Klenk H.-P."/>
        </authorList>
    </citation>
    <scope>NUCLEOTIDE SEQUENCE [LARGE SCALE GENOMIC DNA]</scope>
    <source>
        <strain evidence="7 8">DSM 18824</strain>
    </source>
</reference>
<dbReference type="InterPro" id="IPR006311">
    <property type="entry name" value="TAT_signal"/>
</dbReference>
<feature type="region of interest" description="Disordered" evidence="6">
    <location>
        <begin position="1"/>
        <end position="27"/>
    </location>
</feature>
<keyword evidence="5" id="KW-0449">Lipoprotein</keyword>
<evidence type="ECO:0000256" key="3">
    <source>
        <dbReference type="ARBA" id="ARBA00023136"/>
    </source>
</evidence>
<keyword evidence="8" id="KW-1185">Reference proteome</keyword>
<evidence type="ECO:0000256" key="4">
    <source>
        <dbReference type="ARBA" id="ARBA00023139"/>
    </source>
</evidence>
<gene>
    <name evidence="7" type="ORF">JOF29_002015</name>
</gene>
<evidence type="ECO:0000313" key="8">
    <source>
        <dbReference type="Proteomes" id="UP000755585"/>
    </source>
</evidence>
<evidence type="ECO:0000256" key="1">
    <source>
        <dbReference type="ARBA" id="ARBA00022475"/>
    </source>
</evidence>
<keyword evidence="1" id="KW-1003">Cell membrane</keyword>
<dbReference type="EMBL" id="JAGINT010000001">
    <property type="protein sequence ID" value="MBP2350932.1"/>
    <property type="molecule type" value="Genomic_DNA"/>
</dbReference>
<dbReference type="Pfam" id="PF01547">
    <property type="entry name" value="SBP_bac_1"/>
    <property type="match status" value="1"/>
</dbReference>
<dbReference type="RefSeq" id="WP_209693909.1">
    <property type="nucleotide sequence ID" value="NZ_BAAAVU010000032.1"/>
</dbReference>
<dbReference type="SUPFAM" id="SSF53850">
    <property type="entry name" value="Periplasmic binding protein-like II"/>
    <property type="match status" value="1"/>
</dbReference>
<dbReference type="InterPro" id="IPR050490">
    <property type="entry name" value="Bact_solute-bd_prot1"/>
</dbReference>
<protein>
    <submittedName>
        <fullName evidence="7">Multiple sugar transport system substrate-binding protein</fullName>
    </submittedName>
</protein>
<evidence type="ECO:0000256" key="2">
    <source>
        <dbReference type="ARBA" id="ARBA00022729"/>
    </source>
</evidence>
<keyword evidence="7" id="KW-0762">Sugar transport</keyword>
<dbReference type="PANTHER" id="PTHR43649">
    <property type="entry name" value="ARABINOSE-BINDING PROTEIN-RELATED"/>
    <property type="match status" value="1"/>
</dbReference>
<evidence type="ECO:0000313" key="7">
    <source>
        <dbReference type="EMBL" id="MBP2350932.1"/>
    </source>
</evidence>
<dbReference type="PROSITE" id="PS51318">
    <property type="entry name" value="TAT"/>
    <property type="match status" value="1"/>
</dbReference>
<keyword evidence="7" id="KW-0813">Transport</keyword>
<comment type="caution">
    <text evidence="7">The sequence shown here is derived from an EMBL/GenBank/DDBJ whole genome shotgun (WGS) entry which is preliminary data.</text>
</comment>
<evidence type="ECO:0000256" key="5">
    <source>
        <dbReference type="ARBA" id="ARBA00023288"/>
    </source>
</evidence>
<name>A0ABS4UH19_9ACTN</name>